<protein>
    <recommendedName>
        <fullName evidence="2">AAA+ ATPase domain-containing protein</fullName>
    </recommendedName>
</protein>
<dbReference type="InterPro" id="IPR051162">
    <property type="entry name" value="T4SS_component"/>
</dbReference>
<dbReference type="SUPFAM" id="SSF52540">
    <property type="entry name" value="P-loop containing nucleoside triphosphate hydrolases"/>
    <property type="match status" value="1"/>
</dbReference>
<sequence length="430" mass="47308">MIEAGLRARGLAAQRLFYIAERALHHFQPGGQLFPGLDEPLLFLEETLPLMPAPARQVLPVEDSVWIGTHVRDGRDVHFSFSKGFDPSVPPPPHATTLILGEPGAGKTTLLRWIMLQRLLQGRTVISIDPEGENNRLCEAVGGRVIPAGVPEDKDTCLMHPLQANDPAEMLLAVRFLVASLAGESVLSPGVQAALHEAVKRRWERRPGAMSIADLVETLGTVNAVDAAVPMALLRPYMRGGLWEGFFDRPNALLSPDFPSGVWWNFDLSSLREENRAIVHSVLAWFLYHAVTIGKRSMDIFIDEGWRLLRSGPFADLLDELGRRARKRGVGVTLITHLPADLMKNPTSLSLASTAFIGRLSPDEAFAFFRSLGVPESEARRNAETVSRLPPRVFLAAPSGGRGALFPVMVTIPPVWLEFWKKLGAMGVLR</sequence>
<dbReference type="CDD" id="cd01127">
    <property type="entry name" value="TrwB_TraG_TraD_VirD4"/>
    <property type="match status" value="1"/>
</dbReference>
<dbReference type="PANTHER" id="PTHR30121">
    <property type="entry name" value="UNCHARACTERIZED PROTEIN YJGR-RELATED"/>
    <property type="match status" value="1"/>
</dbReference>
<name>A0A7C4PJT5_9CHLR</name>
<proteinExistence type="predicted"/>
<evidence type="ECO:0008006" key="2">
    <source>
        <dbReference type="Google" id="ProtNLM"/>
    </source>
</evidence>
<accession>A0A7C4PJT5</accession>
<dbReference type="Gene3D" id="3.40.50.300">
    <property type="entry name" value="P-loop containing nucleotide triphosphate hydrolases"/>
    <property type="match status" value="1"/>
</dbReference>
<dbReference type="EMBL" id="DSYK01000251">
    <property type="protein sequence ID" value="HGS21184.1"/>
    <property type="molecule type" value="Genomic_DNA"/>
</dbReference>
<dbReference type="AlphaFoldDB" id="A0A7C4PJT5"/>
<evidence type="ECO:0000313" key="1">
    <source>
        <dbReference type="EMBL" id="HGS21184.1"/>
    </source>
</evidence>
<reference evidence="1" key="1">
    <citation type="journal article" date="2020" name="mSystems">
        <title>Genome- and Community-Level Interaction Insights into Carbon Utilization and Element Cycling Functions of Hydrothermarchaeota in Hydrothermal Sediment.</title>
        <authorList>
            <person name="Zhou Z."/>
            <person name="Liu Y."/>
            <person name="Xu W."/>
            <person name="Pan J."/>
            <person name="Luo Z.H."/>
            <person name="Li M."/>
        </authorList>
    </citation>
    <scope>NUCLEOTIDE SEQUENCE [LARGE SCALE GENOMIC DNA]</scope>
    <source>
        <strain evidence="1">SpSt-573</strain>
    </source>
</reference>
<dbReference type="PANTHER" id="PTHR30121:SF6">
    <property type="entry name" value="SLR6007 PROTEIN"/>
    <property type="match status" value="1"/>
</dbReference>
<dbReference type="InterPro" id="IPR027417">
    <property type="entry name" value="P-loop_NTPase"/>
</dbReference>
<gene>
    <name evidence="1" type="ORF">ENT37_04865</name>
</gene>
<organism evidence="1">
    <name type="scientific">Anaerolinea thermolimosa</name>
    <dbReference type="NCBI Taxonomy" id="229919"/>
    <lineage>
        <taxon>Bacteria</taxon>
        <taxon>Bacillati</taxon>
        <taxon>Chloroflexota</taxon>
        <taxon>Anaerolineae</taxon>
        <taxon>Anaerolineales</taxon>
        <taxon>Anaerolineaceae</taxon>
        <taxon>Anaerolinea</taxon>
    </lineage>
</organism>
<comment type="caution">
    <text evidence="1">The sequence shown here is derived from an EMBL/GenBank/DDBJ whole genome shotgun (WGS) entry which is preliminary data.</text>
</comment>